<dbReference type="Pfam" id="PF00121">
    <property type="entry name" value="TIM"/>
    <property type="match status" value="1"/>
</dbReference>
<dbReference type="GO" id="GO:0004807">
    <property type="term" value="F:triose-phosphate isomerase activity"/>
    <property type="evidence" value="ECO:0007669"/>
    <property type="project" value="UniProtKB-EC"/>
</dbReference>
<comment type="pathway">
    <text evidence="3">Carbohydrate degradation; glycolysis; D-glyceraldehyde 3-phosphate from glycerone phosphate: step 1/1.</text>
</comment>
<dbReference type="InterPro" id="IPR013785">
    <property type="entry name" value="Aldolase_TIM"/>
</dbReference>
<keyword evidence="3" id="KW-0324">Glycolysis</keyword>
<comment type="caution">
    <text evidence="4">The sequence shown here is derived from an EMBL/GenBank/DDBJ whole genome shotgun (WGS) entry which is preliminary data.</text>
</comment>
<comment type="pathway">
    <text evidence="3">Carbohydrate biosynthesis; gluconeogenesis.</text>
</comment>
<evidence type="ECO:0000256" key="2">
    <source>
        <dbReference type="ARBA" id="ARBA00023235"/>
    </source>
</evidence>
<dbReference type="EMBL" id="MHVG01000021">
    <property type="protein sequence ID" value="OHA90001.1"/>
    <property type="molecule type" value="Genomic_DNA"/>
</dbReference>
<dbReference type="GO" id="GO:0006094">
    <property type="term" value="P:gluconeogenesis"/>
    <property type="evidence" value="ECO:0007669"/>
    <property type="project" value="UniProtKB-UniPathway"/>
</dbReference>
<dbReference type="AlphaFoldDB" id="A0A1G2T056"/>
<keyword evidence="3" id="KW-0963">Cytoplasm</keyword>
<dbReference type="EC" id="5.3.1.1" evidence="3"/>
<comment type="subunit">
    <text evidence="3">Homodimer.</text>
</comment>
<keyword evidence="3" id="KW-0312">Gluconeogenesis</keyword>
<dbReference type="UniPathway" id="UPA00109">
    <property type="reaction ID" value="UER00189"/>
</dbReference>
<comment type="catalytic activity">
    <reaction evidence="3">
        <text>D-glyceraldehyde 3-phosphate = dihydroxyacetone phosphate</text>
        <dbReference type="Rhea" id="RHEA:18585"/>
        <dbReference type="ChEBI" id="CHEBI:57642"/>
        <dbReference type="ChEBI" id="CHEBI:59776"/>
        <dbReference type="EC" id="5.3.1.1"/>
    </reaction>
</comment>
<protein>
    <recommendedName>
        <fullName evidence="3">Triosephosphate isomerase</fullName>
        <ecNumber evidence="3">5.3.1.1</ecNumber>
    </recommendedName>
</protein>
<proteinExistence type="inferred from homology"/>
<dbReference type="STRING" id="1802737.A2832_01795"/>
<dbReference type="SUPFAM" id="SSF51351">
    <property type="entry name" value="Triosephosphate isomerase (TIM)"/>
    <property type="match status" value="1"/>
</dbReference>
<sequence>MAKMLLVANWKNHPSSLFEVRALLKSLSTKRKLFKKFSLFIAPPLFYFESVSERASFYSLASQDLEHIDILKSFGTKLAIIGHSDRRVMGETNEIINKKIKLALRSGITPLLCIGESLPDRDGEHFEFLRDQLRHALSGIKKSDASKLLVAYEPVWAIGKSAKDSISSDDLSETVIFIKKVLSDILGRKIADKISILYGGAVEPANAGDLMRESGIKGFLVGHASLNARSFEGIAKSMLMK</sequence>
<dbReference type="GO" id="GO:0046166">
    <property type="term" value="P:glyceraldehyde-3-phosphate biosynthetic process"/>
    <property type="evidence" value="ECO:0007669"/>
    <property type="project" value="TreeGrafter"/>
</dbReference>
<dbReference type="UniPathway" id="UPA00138"/>
<evidence type="ECO:0000313" key="5">
    <source>
        <dbReference type="Proteomes" id="UP000178538"/>
    </source>
</evidence>
<comment type="subcellular location">
    <subcellularLocation>
        <location evidence="3">Cytoplasm</location>
    </subcellularLocation>
</comment>
<dbReference type="GO" id="GO:0006096">
    <property type="term" value="P:glycolytic process"/>
    <property type="evidence" value="ECO:0007669"/>
    <property type="project" value="UniProtKB-UniPathway"/>
</dbReference>
<dbReference type="GO" id="GO:0019563">
    <property type="term" value="P:glycerol catabolic process"/>
    <property type="evidence" value="ECO:0007669"/>
    <property type="project" value="TreeGrafter"/>
</dbReference>
<evidence type="ECO:0000256" key="1">
    <source>
        <dbReference type="ARBA" id="ARBA00007422"/>
    </source>
</evidence>
<dbReference type="PROSITE" id="PS51440">
    <property type="entry name" value="TIM_2"/>
    <property type="match status" value="1"/>
</dbReference>
<accession>A0A1G2T056</accession>
<name>A0A1G2T056_9BACT</name>
<dbReference type="CDD" id="cd00311">
    <property type="entry name" value="TIM"/>
    <property type="match status" value="1"/>
</dbReference>
<dbReference type="Proteomes" id="UP000178538">
    <property type="component" value="Unassembled WGS sequence"/>
</dbReference>
<dbReference type="Gene3D" id="3.20.20.70">
    <property type="entry name" value="Aldolase class I"/>
    <property type="match status" value="1"/>
</dbReference>
<keyword evidence="2 3" id="KW-0413">Isomerase</keyword>
<dbReference type="PANTHER" id="PTHR21139">
    <property type="entry name" value="TRIOSEPHOSPHATE ISOMERASE"/>
    <property type="match status" value="1"/>
</dbReference>
<dbReference type="PANTHER" id="PTHR21139:SF42">
    <property type="entry name" value="TRIOSEPHOSPHATE ISOMERASE"/>
    <property type="match status" value="1"/>
</dbReference>
<evidence type="ECO:0000313" key="4">
    <source>
        <dbReference type="EMBL" id="OHA90001.1"/>
    </source>
</evidence>
<gene>
    <name evidence="4" type="ORF">A2832_01795</name>
</gene>
<dbReference type="GO" id="GO:0005829">
    <property type="term" value="C:cytosol"/>
    <property type="evidence" value="ECO:0007669"/>
    <property type="project" value="TreeGrafter"/>
</dbReference>
<dbReference type="InterPro" id="IPR000652">
    <property type="entry name" value="Triosephosphate_isomerase"/>
</dbReference>
<comment type="similarity">
    <text evidence="1 3">Belongs to the triosephosphate isomerase family.</text>
</comment>
<evidence type="ECO:0000256" key="3">
    <source>
        <dbReference type="RuleBase" id="RU363013"/>
    </source>
</evidence>
<organism evidence="4 5">
    <name type="scientific">Candidatus Zambryskibacteria bacterium RIFCSPHIGHO2_01_FULL_44_22b</name>
    <dbReference type="NCBI Taxonomy" id="1802737"/>
    <lineage>
        <taxon>Bacteria</taxon>
        <taxon>Candidatus Zambryskiibacteriota</taxon>
    </lineage>
</organism>
<dbReference type="InterPro" id="IPR035990">
    <property type="entry name" value="TIM_sf"/>
</dbReference>
<reference evidence="4 5" key="1">
    <citation type="journal article" date="2016" name="Nat. Commun.">
        <title>Thousands of microbial genomes shed light on interconnected biogeochemical processes in an aquifer system.</title>
        <authorList>
            <person name="Anantharaman K."/>
            <person name="Brown C.T."/>
            <person name="Hug L.A."/>
            <person name="Sharon I."/>
            <person name="Castelle C.J."/>
            <person name="Probst A.J."/>
            <person name="Thomas B.C."/>
            <person name="Singh A."/>
            <person name="Wilkins M.J."/>
            <person name="Karaoz U."/>
            <person name="Brodie E.L."/>
            <person name="Williams K.H."/>
            <person name="Hubbard S.S."/>
            <person name="Banfield J.F."/>
        </authorList>
    </citation>
    <scope>NUCLEOTIDE SEQUENCE [LARGE SCALE GENOMIC DNA]</scope>
</reference>